<dbReference type="InterPro" id="IPR036397">
    <property type="entry name" value="RNaseH_sf"/>
</dbReference>
<dbReference type="STRING" id="188477.A0A3S1BLZ7"/>
<protein>
    <submittedName>
        <fullName evidence="1">Uncharacterized protein</fullName>
    </submittedName>
</protein>
<dbReference type="PANTHER" id="PTHR37984:SF5">
    <property type="entry name" value="PROTEIN NYNRIN-LIKE"/>
    <property type="match status" value="1"/>
</dbReference>
<dbReference type="InterPro" id="IPR012337">
    <property type="entry name" value="RNaseH-like_sf"/>
</dbReference>
<proteinExistence type="predicted"/>
<dbReference type="InterPro" id="IPR050951">
    <property type="entry name" value="Retrovirus_Pol_polyprotein"/>
</dbReference>
<dbReference type="SUPFAM" id="SSF53098">
    <property type="entry name" value="Ribonuclease H-like"/>
    <property type="match status" value="1"/>
</dbReference>
<sequence length="261" mass="29470">MCQKHRRRHKDAIARSRKKHLLSPLASSSSTSSCMDRRKFILVTNHKPLIVLFAPTKPIPALATNRLARWALTLSQYSYTIEYRKTLAHGNADALSRLPAVVDPSFDREETGADSTTICTIKIINSQIKSSDPKALQKTTSTDSALKTVMKYMYLQHSWPKNISDKLKSCFALRDSLTLANGCVFYGHRVTWCAERGFEHLHGALYHPKTNGAAERLIQTFKHSLKKSDLPPGDTLQEFLMHYRRTPLAGGNSRTYLIQLS</sequence>
<dbReference type="Proteomes" id="UP000271974">
    <property type="component" value="Unassembled WGS sequence"/>
</dbReference>
<dbReference type="OrthoDB" id="10063139at2759"/>
<name>A0A3S1BLZ7_ELYCH</name>
<dbReference type="AlphaFoldDB" id="A0A3S1BLZ7"/>
<keyword evidence="2" id="KW-1185">Reference proteome</keyword>
<gene>
    <name evidence="1" type="ORF">EGW08_005483</name>
</gene>
<dbReference type="Gene3D" id="3.30.420.10">
    <property type="entry name" value="Ribonuclease H-like superfamily/Ribonuclease H"/>
    <property type="match status" value="1"/>
</dbReference>
<dbReference type="EMBL" id="RQTK01000129">
    <property type="protein sequence ID" value="RUS86760.1"/>
    <property type="molecule type" value="Genomic_DNA"/>
</dbReference>
<organism evidence="1 2">
    <name type="scientific">Elysia chlorotica</name>
    <name type="common">Eastern emerald elysia</name>
    <name type="synonym">Sea slug</name>
    <dbReference type="NCBI Taxonomy" id="188477"/>
    <lineage>
        <taxon>Eukaryota</taxon>
        <taxon>Metazoa</taxon>
        <taxon>Spiralia</taxon>
        <taxon>Lophotrochozoa</taxon>
        <taxon>Mollusca</taxon>
        <taxon>Gastropoda</taxon>
        <taxon>Heterobranchia</taxon>
        <taxon>Euthyneura</taxon>
        <taxon>Panpulmonata</taxon>
        <taxon>Sacoglossa</taxon>
        <taxon>Placobranchoidea</taxon>
        <taxon>Plakobranchidae</taxon>
        <taxon>Elysia</taxon>
    </lineage>
</organism>
<accession>A0A3S1BLZ7</accession>
<evidence type="ECO:0000313" key="2">
    <source>
        <dbReference type="Proteomes" id="UP000271974"/>
    </source>
</evidence>
<evidence type="ECO:0000313" key="1">
    <source>
        <dbReference type="EMBL" id="RUS86760.1"/>
    </source>
</evidence>
<dbReference type="GO" id="GO:0003676">
    <property type="term" value="F:nucleic acid binding"/>
    <property type="evidence" value="ECO:0007669"/>
    <property type="project" value="InterPro"/>
</dbReference>
<dbReference type="PROSITE" id="PS51257">
    <property type="entry name" value="PROKAR_LIPOPROTEIN"/>
    <property type="match status" value="1"/>
</dbReference>
<reference evidence="1 2" key="1">
    <citation type="submission" date="2019-01" db="EMBL/GenBank/DDBJ databases">
        <title>A draft genome assembly of the solar-powered sea slug Elysia chlorotica.</title>
        <authorList>
            <person name="Cai H."/>
            <person name="Li Q."/>
            <person name="Fang X."/>
            <person name="Li J."/>
            <person name="Curtis N.E."/>
            <person name="Altenburger A."/>
            <person name="Shibata T."/>
            <person name="Feng M."/>
            <person name="Maeda T."/>
            <person name="Schwartz J.A."/>
            <person name="Shigenobu S."/>
            <person name="Lundholm N."/>
            <person name="Nishiyama T."/>
            <person name="Yang H."/>
            <person name="Hasebe M."/>
            <person name="Li S."/>
            <person name="Pierce S.K."/>
            <person name="Wang J."/>
        </authorList>
    </citation>
    <scope>NUCLEOTIDE SEQUENCE [LARGE SCALE GENOMIC DNA]</scope>
    <source>
        <strain evidence="1">EC2010</strain>
        <tissue evidence="1">Whole organism of an adult</tissue>
    </source>
</reference>
<comment type="caution">
    <text evidence="1">The sequence shown here is derived from an EMBL/GenBank/DDBJ whole genome shotgun (WGS) entry which is preliminary data.</text>
</comment>
<dbReference type="PANTHER" id="PTHR37984">
    <property type="entry name" value="PROTEIN CBG26694"/>
    <property type="match status" value="1"/>
</dbReference>